<feature type="domain" description="Band 7" evidence="2">
    <location>
        <begin position="99"/>
        <end position="273"/>
    </location>
</feature>
<dbReference type="GO" id="GO:0016020">
    <property type="term" value="C:membrane"/>
    <property type="evidence" value="ECO:0007669"/>
    <property type="project" value="InterPro"/>
</dbReference>
<evidence type="ECO:0000313" key="3">
    <source>
        <dbReference type="EMBL" id="PIY93508.1"/>
    </source>
</evidence>
<dbReference type="Pfam" id="PF01145">
    <property type="entry name" value="Band_7"/>
    <property type="match status" value="1"/>
</dbReference>
<name>A0A2M7R9Q6_9BACT</name>
<dbReference type="AlphaFoldDB" id="A0A2M7R9Q6"/>
<dbReference type="Gene3D" id="3.30.479.30">
    <property type="entry name" value="Band 7 domain"/>
    <property type="match status" value="1"/>
</dbReference>
<keyword evidence="1" id="KW-0472">Membrane</keyword>
<gene>
    <name evidence="3" type="ORF">COY69_01250</name>
</gene>
<dbReference type="InterPro" id="IPR000163">
    <property type="entry name" value="Prohibitin"/>
</dbReference>
<dbReference type="SMART" id="SM00244">
    <property type="entry name" value="PHB"/>
    <property type="match status" value="1"/>
</dbReference>
<dbReference type="SUPFAM" id="SSF117892">
    <property type="entry name" value="Band 7/SPFH domain"/>
    <property type="match status" value="1"/>
</dbReference>
<evidence type="ECO:0000313" key="4">
    <source>
        <dbReference type="Proteomes" id="UP000229449"/>
    </source>
</evidence>
<accession>A0A2M7R9Q6</accession>
<evidence type="ECO:0000256" key="1">
    <source>
        <dbReference type="SAM" id="Phobius"/>
    </source>
</evidence>
<evidence type="ECO:0000259" key="2">
    <source>
        <dbReference type="SMART" id="SM00244"/>
    </source>
</evidence>
<dbReference type="Proteomes" id="UP000229449">
    <property type="component" value="Unassembled WGS sequence"/>
</dbReference>
<dbReference type="InterPro" id="IPR036013">
    <property type="entry name" value="Band_7/SPFH_dom_sf"/>
</dbReference>
<dbReference type="EMBL" id="PFMA01000031">
    <property type="protein sequence ID" value="PIY93508.1"/>
    <property type="molecule type" value="Genomic_DNA"/>
</dbReference>
<feature type="transmembrane region" description="Helical" evidence="1">
    <location>
        <begin position="12"/>
        <end position="40"/>
    </location>
</feature>
<reference evidence="4" key="1">
    <citation type="submission" date="2017-09" db="EMBL/GenBank/DDBJ databases">
        <title>Depth-based differentiation of microbial function through sediment-hosted aquifers and enrichment of novel symbionts in the deep terrestrial subsurface.</title>
        <authorList>
            <person name="Probst A.J."/>
            <person name="Ladd B."/>
            <person name="Jarett J.K."/>
            <person name="Geller-Mcgrath D.E."/>
            <person name="Sieber C.M.K."/>
            <person name="Emerson J.B."/>
            <person name="Anantharaman K."/>
            <person name="Thomas B.C."/>
            <person name="Malmstrom R."/>
            <person name="Stieglmeier M."/>
            <person name="Klingl A."/>
            <person name="Woyke T."/>
            <person name="Ryan C.M."/>
            <person name="Banfield J.F."/>
        </authorList>
    </citation>
    <scope>NUCLEOTIDE SEQUENCE [LARGE SCALE GENOMIC DNA]</scope>
</reference>
<dbReference type="PANTHER" id="PTHR23222:SF0">
    <property type="entry name" value="PROHIBITIN 1"/>
    <property type="match status" value="1"/>
</dbReference>
<protein>
    <submittedName>
        <fullName evidence="3">Band 7 protein</fullName>
    </submittedName>
</protein>
<comment type="caution">
    <text evidence="3">The sequence shown here is derived from an EMBL/GenBank/DDBJ whole genome shotgun (WGS) entry which is preliminary data.</text>
</comment>
<keyword evidence="1" id="KW-1133">Transmembrane helix</keyword>
<feature type="transmembrane region" description="Helical" evidence="1">
    <location>
        <begin position="80"/>
        <end position="104"/>
    </location>
</feature>
<dbReference type="PRINTS" id="PR00679">
    <property type="entry name" value="PROHIBITIN"/>
</dbReference>
<dbReference type="PANTHER" id="PTHR23222">
    <property type="entry name" value="PROHIBITIN"/>
    <property type="match status" value="1"/>
</dbReference>
<keyword evidence="1" id="KW-0812">Transmembrane</keyword>
<proteinExistence type="predicted"/>
<sequence length="350" mass="40657">MQKNDKNSLIFWLLLFFLVFIVLKNFWFLLLIIFLLFFFLKKTGKTEIITNFFSKIFFLKNNSKPIMETINPNKYSLKRIVWTLLFVFIFFIVISFASSFWVVIGAGETGVQSLFGKVMDDELSSGFHLKNPFVKVTKLAIRTSEYTMSVSQGEGKRYAADAITVLTKEGLSINLDITVLYHLVEEKASDVYRDLGLSYEETIIRPQIRSIIREVTANYNVKDIFSEKRLEVAKEIQNRLKEKMEPRGISLEDVLLRNVELPVNLADSIQQKLQAEQETERYDFILEKEQKEAERKRIEAEGQRDSQKIINESLSTNYLQYLYINSLKDRQGTIYVPTNPSNGLPTFKGL</sequence>
<dbReference type="InterPro" id="IPR001107">
    <property type="entry name" value="Band_7"/>
</dbReference>
<dbReference type="CDD" id="cd03401">
    <property type="entry name" value="SPFH_prohibitin"/>
    <property type="match status" value="1"/>
</dbReference>
<organism evidence="3 4">
    <name type="scientific">Candidatus Magasanikbacteria bacterium CG_4_10_14_0_8_um_filter_32_14</name>
    <dbReference type="NCBI Taxonomy" id="1974640"/>
    <lineage>
        <taxon>Bacteria</taxon>
        <taxon>Candidatus Magasanikiibacteriota</taxon>
    </lineage>
</organism>